<dbReference type="KEGG" id="vg:35414705"/>
<evidence type="ECO:0000313" key="3">
    <source>
        <dbReference type="Proteomes" id="UP000242696"/>
    </source>
</evidence>
<dbReference type="EMBL" id="MG271984">
    <property type="protein sequence ID" value="ACZ55874.1"/>
    <property type="molecule type" value="Genomic_DNA"/>
</dbReference>
<dbReference type="GeneID" id="35414705"/>
<feature type="transmembrane region" description="Helical" evidence="1">
    <location>
        <begin position="143"/>
        <end position="165"/>
    </location>
</feature>
<dbReference type="Proteomes" id="UP000242696">
    <property type="component" value="Segment"/>
</dbReference>
<keyword evidence="1" id="KW-1133">Transmembrane helix</keyword>
<dbReference type="OrthoDB" id="30629at10239"/>
<proteinExistence type="predicted"/>
<organism evidence="2">
    <name type="scientific">black bullhead herpesvirus</name>
    <dbReference type="NCBI Taxonomy" id="508441"/>
    <lineage>
        <taxon>Viruses</taxon>
        <taxon>Duplodnaviria</taxon>
        <taxon>Heunggongvirae</taxon>
        <taxon>Peploviricota</taxon>
        <taxon>Herviviricetes</taxon>
        <taxon>Herpesvirales</taxon>
        <taxon>Alloherpesviridae</taxon>
        <taxon>Ictavirus</taxon>
        <taxon>Ictavirus ictaluridallo2</taxon>
    </lineage>
</organism>
<accession>D5FM47</accession>
<keyword evidence="1" id="KW-0812">Transmembrane</keyword>
<feature type="transmembrane region" description="Helical" evidence="1">
    <location>
        <begin position="98"/>
        <end position="123"/>
    </location>
</feature>
<feature type="transmembrane region" description="Helical" evidence="1">
    <location>
        <begin position="268"/>
        <end position="286"/>
    </location>
</feature>
<keyword evidence="1" id="KW-0472">Membrane</keyword>
<keyword evidence="3" id="KW-1185">Reference proteome</keyword>
<name>D5FM47_9VIRU</name>
<dbReference type="RefSeq" id="YP_009447885.1">
    <property type="nucleotide sequence ID" value="NC_036579.1"/>
</dbReference>
<reference evidence="2" key="1">
    <citation type="journal article" date="2018" name="Arch. Virol.">
        <title>Complete genome sequence and analysis of ictalurid herpesvirus 2.</title>
        <authorList>
            <person name="Borzak R."/>
            <person name="Haluk T."/>
            <person name="Bartha D."/>
            <person name="Doszpoly A."/>
        </authorList>
    </citation>
    <scope>NUCLEOTIDE SEQUENCE</scope>
    <source>
        <strain evidence="2">760/94</strain>
    </source>
</reference>
<evidence type="ECO:0000256" key="1">
    <source>
        <dbReference type="SAM" id="Phobius"/>
    </source>
</evidence>
<feature type="transmembrane region" description="Helical" evidence="1">
    <location>
        <begin position="47"/>
        <end position="69"/>
    </location>
</feature>
<evidence type="ECO:0000313" key="2">
    <source>
        <dbReference type="EMBL" id="ACZ55874.1"/>
    </source>
</evidence>
<sequence length="343" mass="37905">MVGKGLPILKNALKQLEGLPKSAAVGTSEVFHKAFHHLTSFHASRLVFAYISLILLYVIMMLILTDAAMDLLGFSTSHRLPPYVELDQLKHFNNMQDVLMIVSVVLGVNFLLAILIFLIYLLVKLRHVEAPLSGALSYFAHPVLKYIFGIISYIFVFVITVFSILRVTCADAGALVQDLEVIGDTAFSNATFNTAVTTALKTLVTECTTPYTSGDKCTPAATHLLTSLESKTRRLWTNGAALASDGTGVSQVILAIDTCWMTKEITPVVLLILFILYVMLHIWLTIRSLRKKKSPVRLDDDHLPLMSYEDDIESDTPEAGMYAIPPGSTIPGIQKWNYNAVRS</sequence>
<protein>
    <submittedName>
        <fullName evidence="2">ORF59</fullName>
    </submittedName>
</protein>